<protein>
    <recommendedName>
        <fullName evidence="3">ABC transporter substrate-binding protein</fullName>
    </recommendedName>
</protein>
<evidence type="ECO:0008006" key="3">
    <source>
        <dbReference type="Google" id="ProtNLM"/>
    </source>
</evidence>
<proteinExistence type="predicted"/>
<evidence type="ECO:0000313" key="2">
    <source>
        <dbReference type="Proteomes" id="UP000262832"/>
    </source>
</evidence>
<sequence length="61" mass="6872">MLETNQGIKIKQMNKLLILLLPIMMTFSALAKEAEQSKLIKIGVPADTHNPFWEYLSIGSI</sequence>
<dbReference type="EMBL" id="CP032093">
    <property type="protein sequence ID" value="AXY00466.1"/>
    <property type="molecule type" value="Genomic_DNA"/>
</dbReference>
<keyword evidence="2" id="KW-1185">Reference proteome</keyword>
<organism evidence="1 2">
    <name type="scientific">Vibrio alfacsensis</name>
    <dbReference type="NCBI Taxonomy" id="1074311"/>
    <lineage>
        <taxon>Bacteria</taxon>
        <taxon>Pseudomonadati</taxon>
        <taxon>Pseudomonadota</taxon>
        <taxon>Gammaproteobacteria</taxon>
        <taxon>Vibrionales</taxon>
        <taxon>Vibrionaceae</taxon>
        <taxon>Vibrio</taxon>
    </lineage>
</organism>
<gene>
    <name evidence="1" type="ORF">D1115_03680</name>
</gene>
<reference evidence="1 2" key="1">
    <citation type="submission" date="2018-08" db="EMBL/GenBank/DDBJ databases">
        <title>Genomic taxonomy of the Vibrionaceae family.</title>
        <authorList>
            <person name="Gomez-Gil B."/>
            <person name="Tanaka M."/>
            <person name="Sawabe T."/>
            <person name="Enciso-Ibarra K."/>
        </authorList>
    </citation>
    <scope>NUCLEOTIDE SEQUENCE [LARGE SCALE GENOMIC DNA]</scope>
    <source>
        <strain evidence="1 2">CAIM 1831</strain>
    </source>
</reference>
<name>A0ABM6YS16_9VIBR</name>
<evidence type="ECO:0000313" key="1">
    <source>
        <dbReference type="EMBL" id="AXY00466.1"/>
    </source>
</evidence>
<dbReference type="Proteomes" id="UP000262832">
    <property type="component" value="Chromosome I"/>
</dbReference>
<accession>A0ABM6YS16</accession>